<proteinExistence type="predicted"/>
<comment type="caution">
    <text evidence="1">The sequence shown here is derived from an EMBL/GenBank/DDBJ whole genome shotgun (WGS) entry which is preliminary data.</text>
</comment>
<sequence>MSPHDFLKHGINYEQLRIDSGLLISLIADDNISKRVKESCVRILNMLNNLKGIVVENELLNADDVFGPNPETKKMTHIKNLEFSARLISHIKERKETFENVRKDYLKIISKCGPPADMTGGFVDSEQMEKIVLNPTKKNAMEYMKSIIQYGFQHGAYWNSEGKGLISTKENETVNEMYERYINFN</sequence>
<accession>A0A0F9TXN5</accession>
<dbReference type="AlphaFoldDB" id="A0A0F9TXN5"/>
<protein>
    <submittedName>
        <fullName evidence="1">Uncharacterized protein</fullName>
    </submittedName>
</protein>
<dbReference type="EMBL" id="LAZR01000243">
    <property type="protein sequence ID" value="KKN79722.1"/>
    <property type="molecule type" value="Genomic_DNA"/>
</dbReference>
<organism evidence="1">
    <name type="scientific">marine sediment metagenome</name>
    <dbReference type="NCBI Taxonomy" id="412755"/>
    <lineage>
        <taxon>unclassified sequences</taxon>
        <taxon>metagenomes</taxon>
        <taxon>ecological metagenomes</taxon>
    </lineage>
</organism>
<reference evidence="1" key="1">
    <citation type="journal article" date="2015" name="Nature">
        <title>Complex archaea that bridge the gap between prokaryotes and eukaryotes.</title>
        <authorList>
            <person name="Spang A."/>
            <person name="Saw J.H."/>
            <person name="Jorgensen S.L."/>
            <person name="Zaremba-Niedzwiedzka K."/>
            <person name="Martijn J."/>
            <person name="Lind A.E."/>
            <person name="van Eijk R."/>
            <person name="Schleper C."/>
            <person name="Guy L."/>
            <person name="Ettema T.J."/>
        </authorList>
    </citation>
    <scope>NUCLEOTIDE SEQUENCE</scope>
</reference>
<name>A0A0F9TXN5_9ZZZZ</name>
<evidence type="ECO:0000313" key="1">
    <source>
        <dbReference type="EMBL" id="KKN79722.1"/>
    </source>
</evidence>
<gene>
    <name evidence="1" type="ORF">LCGC14_0337440</name>
</gene>